<evidence type="ECO:0000259" key="8">
    <source>
        <dbReference type="Pfam" id="PF16352"/>
    </source>
</evidence>
<dbReference type="PANTHER" id="PTHR42800">
    <property type="entry name" value="EXOINULINASE INUD (AFU_ORTHOLOGUE AFUA_5G00480)"/>
    <property type="match status" value="1"/>
</dbReference>
<evidence type="ECO:0000313" key="9">
    <source>
        <dbReference type="EMBL" id="ANU64796.2"/>
    </source>
</evidence>
<accession>A0A1Z2XIQ7</accession>
<dbReference type="OrthoDB" id="9759709at2"/>
<dbReference type="InterPro" id="IPR013189">
    <property type="entry name" value="Glyco_hydro_32_C"/>
</dbReference>
<dbReference type="Gene3D" id="2.60.120.560">
    <property type="entry name" value="Exo-inulinase, domain 1"/>
    <property type="match status" value="1"/>
</dbReference>
<reference evidence="10" key="1">
    <citation type="submission" date="2016-04" db="EMBL/GenBank/DDBJ databases">
        <title>Complete Genome Sequences of Twelve Strains of a Stable Defined Moderately Diverse Mouse Microbiota 2 (sDMDMm2).</title>
        <authorList>
            <person name="Uchimura Y."/>
            <person name="Wyss M."/>
            <person name="Brugiroux S."/>
            <person name="Limenitakis J.P."/>
            <person name="Stecher B."/>
            <person name="McCoy K.D."/>
            <person name="Macpherson A.J."/>
        </authorList>
    </citation>
    <scope>NUCLEOTIDE SEQUENCE [LARGE SCALE GENOMIC DNA]</scope>
    <source>
        <strain evidence="10">YL27</strain>
    </source>
</reference>
<protein>
    <submittedName>
        <fullName evidence="9">2,6-beta-D-fructofuranosidase</fullName>
    </submittedName>
</protein>
<evidence type="ECO:0000256" key="5">
    <source>
        <dbReference type="SAM" id="SignalP"/>
    </source>
</evidence>
<proteinExistence type="inferred from homology"/>
<dbReference type="EMBL" id="CP015402">
    <property type="protein sequence ID" value="ANU64796.2"/>
    <property type="molecule type" value="Genomic_DNA"/>
</dbReference>
<dbReference type="KEGG" id="pary:A4V02_07620"/>
<dbReference type="InterPro" id="IPR001362">
    <property type="entry name" value="Glyco_hydro_32"/>
</dbReference>
<feature type="chain" id="PRO_5010739327" evidence="5">
    <location>
        <begin position="26"/>
        <end position="616"/>
    </location>
</feature>
<keyword evidence="3 4" id="KW-0326">Glycosidase</keyword>
<dbReference type="Pfam" id="PF16352">
    <property type="entry name" value="DUF4980"/>
    <property type="match status" value="1"/>
</dbReference>
<dbReference type="InterPro" id="IPR013320">
    <property type="entry name" value="ConA-like_dom_sf"/>
</dbReference>
<organism evidence="9 10">
    <name type="scientific">Muribaculum intestinale</name>
    <dbReference type="NCBI Taxonomy" id="1796646"/>
    <lineage>
        <taxon>Bacteria</taxon>
        <taxon>Pseudomonadati</taxon>
        <taxon>Bacteroidota</taxon>
        <taxon>Bacteroidia</taxon>
        <taxon>Bacteroidales</taxon>
        <taxon>Muribaculaceae</taxon>
        <taxon>Muribaculum</taxon>
    </lineage>
</organism>
<dbReference type="Gene3D" id="2.115.10.20">
    <property type="entry name" value="Glycosyl hydrolase domain, family 43"/>
    <property type="match status" value="1"/>
</dbReference>
<evidence type="ECO:0000256" key="1">
    <source>
        <dbReference type="ARBA" id="ARBA00009902"/>
    </source>
</evidence>
<gene>
    <name evidence="9" type="ORF">A4V02_07620</name>
</gene>
<comment type="similarity">
    <text evidence="1 4">Belongs to the glycosyl hydrolase 32 family.</text>
</comment>
<dbReference type="CDD" id="cd18622">
    <property type="entry name" value="GH32_Inu-like"/>
    <property type="match status" value="1"/>
</dbReference>
<dbReference type="InterPro" id="IPR032313">
    <property type="entry name" value="DUF4980"/>
</dbReference>
<evidence type="ECO:0000313" key="10">
    <source>
        <dbReference type="Proteomes" id="UP000186351"/>
    </source>
</evidence>
<dbReference type="RefSeq" id="WP_068960913.1">
    <property type="nucleotide sequence ID" value="NZ_CAORJY010000072.1"/>
</dbReference>
<dbReference type="InterPro" id="IPR018053">
    <property type="entry name" value="Glyco_hydro_32_AS"/>
</dbReference>
<keyword evidence="5" id="KW-0732">Signal</keyword>
<feature type="domain" description="Glycosyl hydrolase family 32 N-terminal" evidence="6">
    <location>
        <begin position="144"/>
        <end position="446"/>
    </location>
</feature>
<dbReference type="PROSITE" id="PS00609">
    <property type="entry name" value="GLYCOSYL_HYDROL_F32"/>
    <property type="match status" value="1"/>
</dbReference>
<dbReference type="GeneID" id="65536725"/>
<evidence type="ECO:0000256" key="2">
    <source>
        <dbReference type="ARBA" id="ARBA00022801"/>
    </source>
</evidence>
<dbReference type="GO" id="GO:0005987">
    <property type="term" value="P:sucrose catabolic process"/>
    <property type="evidence" value="ECO:0007669"/>
    <property type="project" value="TreeGrafter"/>
</dbReference>
<sequence length="616" mass="68454">MDKIKTGLTALMTGASLMMASNANCADGVTVDHLGVNNTLVRVDSGRKFLLMPVQESNDDATVNILVDGKLDRTLHVRLAKTKVDYCVPFDMEQYAGHDVVLNIVTSQSRSSVRDAKEDACWSRFALVDTFDTSNREKYRPAFHHTPLYGWMNDPNGMVYKDGIWHLYYQWNPYGSKWQNLSWGHSSSKDLVTWEHHPVAIEPNGLGYVFSGSSVLDPDNTAGFGKDAIISLYTSAAASQIQSLAHSKDNGMTFEIYPGNPVITLESEARDPNMFWNAATGEWNLLLAHALDHEMLIFRSPDLKNWTLNSAFGKGLGAQDGVWECPDLFELTVEGSGEKKWMLICNINPGGPFGGSAAQYFIGDFDGKTFTPDKDADGNVPTKWMDFGKDHYATVSWSDAPDNRRTVIGWMSNWQYAAEVPTMQFRSANTLPREMGLFKASDGQIYVSTVPSPEVDMLRDRLVSRQSKLSVGKNPRKISLPADNDGICEILLDIDSRKGAPVSVMLSNDEGDYVDMVYNPSESTLTFDRRKSGVTDFSQDFPAVTVAPTFSYDDSTLKLRIFVDRSSIEVFEADGKFAMTNLVFPTAPYNRISFSADGGKADIRNLKIFSIKDVND</sequence>
<keyword evidence="2 4" id="KW-0378">Hydrolase</keyword>
<evidence type="ECO:0000256" key="3">
    <source>
        <dbReference type="ARBA" id="ARBA00023295"/>
    </source>
</evidence>
<dbReference type="Pfam" id="PF00251">
    <property type="entry name" value="Glyco_hydro_32N"/>
    <property type="match status" value="1"/>
</dbReference>
<dbReference type="SUPFAM" id="SSF49899">
    <property type="entry name" value="Concanavalin A-like lectins/glucanases"/>
    <property type="match status" value="1"/>
</dbReference>
<dbReference type="AlphaFoldDB" id="A0A1B1SDA7"/>
<evidence type="ECO:0000259" key="6">
    <source>
        <dbReference type="Pfam" id="PF00251"/>
    </source>
</evidence>
<dbReference type="GO" id="GO:0005737">
    <property type="term" value="C:cytoplasm"/>
    <property type="evidence" value="ECO:0007669"/>
    <property type="project" value="TreeGrafter"/>
</dbReference>
<evidence type="ECO:0000256" key="4">
    <source>
        <dbReference type="RuleBase" id="RU362110"/>
    </source>
</evidence>
<accession>A0A1B1SDA7</accession>
<dbReference type="PANTHER" id="PTHR42800:SF1">
    <property type="entry name" value="EXOINULINASE INUD (AFU_ORTHOLOGUE AFUA_5G00480)"/>
    <property type="match status" value="1"/>
</dbReference>
<dbReference type="Proteomes" id="UP000186351">
    <property type="component" value="Chromosome"/>
</dbReference>
<dbReference type="SMART" id="SM00640">
    <property type="entry name" value="Glyco_32"/>
    <property type="match status" value="1"/>
</dbReference>
<dbReference type="GO" id="GO:0004575">
    <property type="term" value="F:sucrose alpha-glucosidase activity"/>
    <property type="evidence" value="ECO:0007669"/>
    <property type="project" value="TreeGrafter"/>
</dbReference>
<dbReference type="InterPro" id="IPR013148">
    <property type="entry name" value="Glyco_hydro_32_N"/>
</dbReference>
<dbReference type="InterPro" id="IPR023296">
    <property type="entry name" value="Glyco_hydro_beta-prop_sf"/>
</dbReference>
<name>A0A1B1SDA7_9BACT</name>
<dbReference type="SUPFAM" id="SSF75005">
    <property type="entry name" value="Arabinanase/levansucrase/invertase"/>
    <property type="match status" value="1"/>
</dbReference>
<keyword evidence="10" id="KW-1185">Reference proteome</keyword>
<feature type="domain" description="Glycosyl hydrolase family 32 C-terminal" evidence="7">
    <location>
        <begin position="471"/>
        <end position="609"/>
    </location>
</feature>
<evidence type="ECO:0000259" key="7">
    <source>
        <dbReference type="Pfam" id="PF08244"/>
    </source>
</evidence>
<feature type="signal peptide" evidence="5">
    <location>
        <begin position="1"/>
        <end position="25"/>
    </location>
</feature>
<dbReference type="STRING" id="1796646.A4V02_07620"/>
<dbReference type="Pfam" id="PF08244">
    <property type="entry name" value="Glyco_hydro_32C"/>
    <property type="match status" value="1"/>
</dbReference>
<feature type="domain" description="DUF4980" evidence="8">
    <location>
        <begin position="37"/>
        <end position="143"/>
    </location>
</feature>